<dbReference type="AlphaFoldDB" id="A0A4Y7KKF9"/>
<protein>
    <recommendedName>
        <fullName evidence="1">Myosin motor domain-containing protein</fullName>
    </recommendedName>
</protein>
<dbReference type="GO" id="GO:0016459">
    <property type="term" value="C:myosin complex"/>
    <property type="evidence" value="ECO:0007669"/>
    <property type="project" value="InterPro"/>
</dbReference>
<dbReference type="Pfam" id="PF00063">
    <property type="entry name" value="Myosin_head"/>
    <property type="match status" value="1"/>
</dbReference>
<evidence type="ECO:0000259" key="1">
    <source>
        <dbReference type="Pfam" id="PF00063"/>
    </source>
</evidence>
<dbReference type="Gene3D" id="1.20.58.530">
    <property type="match status" value="1"/>
</dbReference>
<dbReference type="GO" id="GO:0003774">
    <property type="term" value="F:cytoskeletal motor activity"/>
    <property type="evidence" value="ECO:0007669"/>
    <property type="project" value="InterPro"/>
</dbReference>
<dbReference type="GO" id="GO:0005524">
    <property type="term" value="F:ATP binding"/>
    <property type="evidence" value="ECO:0007669"/>
    <property type="project" value="InterPro"/>
</dbReference>
<evidence type="ECO:0000313" key="2">
    <source>
        <dbReference type="EMBL" id="RZC72439.1"/>
    </source>
</evidence>
<dbReference type="SUPFAM" id="SSF54495">
    <property type="entry name" value="UBC-like"/>
    <property type="match status" value="1"/>
</dbReference>
<accession>A0A4Y7KKF9</accession>
<proteinExistence type="predicted"/>
<dbReference type="SUPFAM" id="SSF52540">
    <property type="entry name" value="P-loop containing nucleoside triphosphate hydrolases"/>
    <property type="match status" value="1"/>
</dbReference>
<dbReference type="Gene3D" id="3.10.110.10">
    <property type="entry name" value="Ubiquitin Conjugating Enzyme"/>
    <property type="match status" value="1"/>
</dbReference>
<organism evidence="2 3">
    <name type="scientific">Papaver somniferum</name>
    <name type="common">Opium poppy</name>
    <dbReference type="NCBI Taxonomy" id="3469"/>
    <lineage>
        <taxon>Eukaryota</taxon>
        <taxon>Viridiplantae</taxon>
        <taxon>Streptophyta</taxon>
        <taxon>Embryophyta</taxon>
        <taxon>Tracheophyta</taxon>
        <taxon>Spermatophyta</taxon>
        <taxon>Magnoliopsida</taxon>
        <taxon>Ranunculales</taxon>
        <taxon>Papaveraceae</taxon>
        <taxon>Papaveroideae</taxon>
        <taxon>Papaver</taxon>
    </lineage>
</organism>
<dbReference type="Gramene" id="RZC72439">
    <property type="protein sequence ID" value="RZC72439"/>
    <property type="gene ID" value="C5167_047914"/>
</dbReference>
<reference evidence="2 3" key="1">
    <citation type="journal article" date="2018" name="Science">
        <title>The opium poppy genome and morphinan production.</title>
        <authorList>
            <person name="Guo L."/>
            <person name="Winzer T."/>
            <person name="Yang X."/>
            <person name="Li Y."/>
            <person name="Ning Z."/>
            <person name="He Z."/>
            <person name="Teodor R."/>
            <person name="Lu Y."/>
            <person name="Bowser T.A."/>
            <person name="Graham I.A."/>
            <person name="Ye K."/>
        </authorList>
    </citation>
    <scope>NUCLEOTIDE SEQUENCE [LARGE SCALE GENOMIC DNA]</scope>
    <source>
        <strain evidence="3">cv. HN1</strain>
        <tissue evidence="2">Leaves</tissue>
    </source>
</reference>
<feature type="domain" description="Myosin motor" evidence="1">
    <location>
        <begin position="87"/>
        <end position="127"/>
    </location>
</feature>
<dbReference type="EMBL" id="CM010722">
    <property type="protein sequence ID" value="RZC72439.1"/>
    <property type="molecule type" value="Genomic_DNA"/>
</dbReference>
<dbReference type="InterPro" id="IPR027417">
    <property type="entry name" value="P-loop_NTPase"/>
</dbReference>
<gene>
    <name evidence="2" type="ORF">C5167_047914</name>
</gene>
<evidence type="ECO:0000313" key="3">
    <source>
        <dbReference type="Proteomes" id="UP000316621"/>
    </source>
</evidence>
<keyword evidence="3" id="KW-1185">Reference proteome</keyword>
<dbReference type="STRING" id="3469.A0A4Y7KKF9"/>
<dbReference type="InterPro" id="IPR001609">
    <property type="entry name" value="Myosin_head_motor_dom-like"/>
</dbReference>
<dbReference type="Proteomes" id="UP000316621">
    <property type="component" value="Chromosome 8"/>
</dbReference>
<name>A0A4Y7KKF9_PAPSO</name>
<sequence length="134" mass="15788">MNHVNQETGMVKPRLFPILSDWQRDCTMEDVLTQLKKEMASPQNCKLSKPLGGKVTLFPLYFIWHAIPMFLDKQCVTMVAVMVPRQHHMFKMEQEEYSEEKINWSNIEFIDKQNGLDLTEKNRTKILVEKVSNM</sequence>
<dbReference type="InterPro" id="IPR016135">
    <property type="entry name" value="UBQ-conjugating_enzyme/RWD"/>
</dbReference>